<keyword evidence="1" id="KW-1133">Transmembrane helix</keyword>
<feature type="transmembrane region" description="Helical" evidence="1">
    <location>
        <begin position="137"/>
        <end position="160"/>
    </location>
</feature>
<protein>
    <recommendedName>
        <fullName evidence="4">Neoxanthin synthase</fullName>
    </recommendedName>
</protein>
<keyword evidence="1" id="KW-0812">Transmembrane</keyword>
<name>A0AA38CLP2_TAXCH</name>
<accession>A0AA38CLP2</accession>
<feature type="transmembrane region" description="Helical" evidence="1">
    <location>
        <begin position="211"/>
        <end position="231"/>
    </location>
</feature>
<proteinExistence type="predicted"/>
<evidence type="ECO:0000256" key="1">
    <source>
        <dbReference type="SAM" id="Phobius"/>
    </source>
</evidence>
<dbReference type="PANTHER" id="PTHR34543:SF1">
    <property type="entry name" value="PROTEIN ABA DEFICIENT 4, CHLOROPLASTIC"/>
    <property type="match status" value="1"/>
</dbReference>
<dbReference type="Pfam" id="PF14108">
    <property type="entry name" value="ABA4-like"/>
    <property type="match status" value="1"/>
</dbReference>
<gene>
    <name evidence="2" type="ORF">KI387_030485</name>
</gene>
<dbReference type="PANTHER" id="PTHR34543">
    <property type="entry name" value="PROTEIN ABA DEFICIENT 4, CHLOROPLASTIC"/>
    <property type="match status" value="1"/>
</dbReference>
<organism evidence="2 3">
    <name type="scientific">Taxus chinensis</name>
    <name type="common">Chinese yew</name>
    <name type="synonym">Taxus wallichiana var. chinensis</name>
    <dbReference type="NCBI Taxonomy" id="29808"/>
    <lineage>
        <taxon>Eukaryota</taxon>
        <taxon>Viridiplantae</taxon>
        <taxon>Streptophyta</taxon>
        <taxon>Embryophyta</taxon>
        <taxon>Tracheophyta</taxon>
        <taxon>Spermatophyta</taxon>
        <taxon>Pinopsida</taxon>
        <taxon>Pinidae</taxon>
        <taxon>Conifers II</taxon>
        <taxon>Cupressales</taxon>
        <taxon>Taxaceae</taxon>
        <taxon>Taxus</taxon>
    </lineage>
</organism>
<feature type="non-terminal residue" evidence="2">
    <location>
        <position position="1"/>
    </location>
</feature>
<keyword evidence="1" id="KW-0472">Membrane</keyword>
<sequence length="272" mass="30191">MGMCRLTCIVDAKLLKDATQVRASKRIGERPMGDTEVNEDLIVLMRACLELLALMKEVGACIFLKVEGAINGKAYKSGTVWNYASARPTTSYNYILRKECIFLLGSAKVFPKTRVSDPVCQRSFPVTTTSLAASSQIASSVFTLGTALVIPFYTLMVFAPHTELTKRSMESSIPYIVLGAMYTYLLGISWTSETLRLMFASKYWLPELPGITRMFSSDLTVASAWLHLLAVDLFAARQVFRDGLKDGIETRHSIMLCLLFCPIGIMSHLVTK</sequence>
<dbReference type="Proteomes" id="UP000824469">
    <property type="component" value="Unassembled WGS sequence"/>
</dbReference>
<evidence type="ECO:0000313" key="3">
    <source>
        <dbReference type="Proteomes" id="UP000824469"/>
    </source>
</evidence>
<reference evidence="2 3" key="1">
    <citation type="journal article" date="2021" name="Nat. Plants">
        <title>The Taxus genome provides insights into paclitaxel biosynthesis.</title>
        <authorList>
            <person name="Xiong X."/>
            <person name="Gou J."/>
            <person name="Liao Q."/>
            <person name="Li Y."/>
            <person name="Zhou Q."/>
            <person name="Bi G."/>
            <person name="Li C."/>
            <person name="Du R."/>
            <person name="Wang X."/>
            <person name="Sun T."/>
            <person name="Guo L."/>
            <person name="Liang H."/>
            <person name="Lu P."/>
            <person name="Wu Y."/>
            <person name="Zhang Z."/>
            <person name="Ro D.K."/>
            <person name="Shang Y."/>
            <person name="Huang S."/>
            <person name="Yan J."/>
        </authorList>
    </citation>
    <scope>NUCLEOTIDE SEQUENCE [LARGE SCALE GENOMIC DNA]</scope>
    <source>
        <strain evidence="2">Ta-2019</strain>
    </source>
</reference>
<evidence type="ECO:0008006" key="4">
    <source>
        <dbReference type="Google" id="ProtNLM"/>
    </source>
</evidence>
<comment type="caution">
    <text evidence="2">The sequence shown here is derived from an EMBL/GenBank/DDBJ whole genome shotgun (WGS) entry which is preliminary data.</text>
</comment>
<dbReference type="InterPro" id="IPR025461">
    <property type="entry name" value="ABA4-like"/>
</dbReference>
<dbReference type="AlphaFoldDB" id="A0AA38CLP2"/>
<dbReference type="EMBL" id="JAHRHJ020000010">
    <property type="protein sequence ID" value="KAH9298803.1"/>
    <property type="molecule type" value="Genomic_DNA"/>
</dbReference>
<dbReference type="OMA" id="RRECNGL"/>
<keyword evidence="3" id="KW-1185">Reference proteome</keyword>
<feature type="transmembrane region" description="Helical" evidence="1">
    <location>
        <begin position="252"/>
        <end position="270"/>
    </location>
</feature>
<evidence type="ECO:0000313" key="2">
    <source>
        <dbReference type="EMBL" id="KAH9298803.1"/>
    </source>
</evidence>
<feature type="transmembrane region" description="Helical" evidence="1">
    <location>
        <begin position="172"/>
        <end position="191"/>
    </location>
</feature>